<comment type="similarity">
    <text evidence="1">Belongs to the adrenodoxin/putidaredoxin family.</text>
</comment>
<evidence type="ECO:0000256" key="5">
    <source>
        <dbReference type="ARBA" id="ARBA00023014"/>
    </source>
</evidence>
<dbReference type="InterPro" id="IPR036010">
    <property type="entry name" value="2Fe-2S_ferredoxin-like_sf"/>
</dbReference>
<proteinExistence type="inferred from homology"/>
<keyword evidence="2" id="KW-0001">2Fe-2S</keyword>
<evidence type="ECO:0000256" key="4">
    <source>
        <dbReference type="ARBA" id="ARBA00023004"/>
    </source>
</evidence>
<evidence type="ECO:0000256" key="2">
    <source>
        <dbReference type="ARBA" id="ARBA00022714"/>
    </source>
</evidence>
<dbReference type="Gene3D" id="3.10.20.30">
    <property type="match status" value="1"/>
</dbReference>
<sequence length="106" mass="11320">MTDTFKLYVTGRDRCTSVSDAHIGVSLLEILRDAGVYEISAMCGGNCSCATCHVYVEAAGLLSGPDIEEAEMLDTLLHQEPLSRLACQVAVTAGIDCLRVEVAPEE</sequence>
<keyword evidence="5" id="KW-0411">Iron-sulfur</keyword>
<reference evidence="8 9" key="1">
    <citation type="submission" date="2018-05" db="EMBL/GenBank/DDBJ databases">
        <title>The draft genome of strain NS-104.</title>
        <authorList>
            <person name="Hang P."/>
            <person name="Jiang J."/>
        </authorList>
    </citation>
    <scope>NUCLEOTIDE SEQUENCE [LARGE SCALE GENOMIC DNA]</scope>
    <source>
        <strain evidence="8 9">NS-104</strain>
    </source>
</reference>
<dbReference type="EMBL" id="QFBC01000008">
    <property type="protein sequence ID" value="PWE54914.1"/>
    <property type="molecule type" value="Genomic_DNA"/>
</dbReference>
<evidence type="ECO:0000256" key="6">
    <source>
        <dbReference type="ARBA" id="ARBA00034078"/>
    </source>
</evidence>
<dbReference type="CDD" id="cd00207">
    <property type="entry name" value="fer2"/>
    <property type="match status" value="1"/>
</dbReference>
<gene>
    <name evidence="8" type="ORF">DEM27_18430</name>
</gene>
<protein>
    <submittedName>
        <fullName evidence="8">Ferredoxin</fullName>
    </submittedName>
</protein>
<dbReference type="InterPro" id="IPR001055">
    <property type="entry name" value="Adrenodoxin-like"/>
</dbReference>
<dbReference type="GO" id="GO:0046872">
    <property type="term" value="F:metal ion binding"/>
    <property type="evidence" value="ECO:0007669"/>
    <property type="project" value="UniProtKB-KW"/>
</dbReference>
<comment type="cofactor">
    <cofactor evidence="6">
        <name>[2Fe-2S] cluster</name>
        <dbReference type="ChEBI" id="CHEBI:190135"/>
    </cofactor>
</comment>
<dbReference type="OrthoDB" id="9799640at2"/>
<dbReference type="Pfam" id="PF00111">
    <property type="entry name" value="Fer2"/>
    <property type="match status" value="1"/>
</dbReference>
<dbReference type="GO" id="GO:0009055">
    <property type="term" value="F:electron transfer activity"/>
    <property type="evidence" value="ECO:0007669"/>
    <property type="project" value="TreeGrafter"/>
</dbReference>
<dbReference type="AlphaFoldDB" id="A0A2U2DNP5"/>
<dbReference type="SUPFAM" id="SSF54292">
    <property type="entry name" value="2Fe-2S ferredoxin-like"/>
    <property type="match status" value="1"/>
</dbReference>
<dbReference type="RefSeq" id="WP_109459714.1">
    <property type="nucleotide sequence ID" value="NZ_QFBC01000008.1"/>
</dbReference>
<dbReference type="PANTHER" id="PTHR23426:SF65">
    <property type="entry name" value="FERREDOXIN-2, MITOCHONDRIAL"/>
    <property type="match status" value="1"/>
</dbReference>
<organism evidence="8 9">
    <name type="scientific">Metarhizobium album</name>
    <dbReference type="NCBI Taxonomy" id="2182425"/>
    <lineage>
        <taxon>Bacteria</taxon>
        <taxon>Pseudomonadati</taxon>
        <taxon>Pseudomonadota</taxon>
        <taxon>Alphaproteobacteria</taxon>
        <taxon>Hyphomicrobiales</taxon>
        <taxon>Rhizobiaceae</taxon>
        <taxon>Metarhizobium</taxon>
    </lineage>
</organism>
<dbReference type="PANTHER" id="PTHR23426">
    <property type="entry name" value="FERREDOXIN/ADRENODOXIN"/>
    <property type="match status" value="1"/>
</dbReference>
<keyword evidence="3" id="KW-0479">Metal-binding</keyword>
<dbReference type="InterPro" id="IPR012675">
    <property type="entry name" value="Beta-grasp_dom_sf"/>
</dbReference>
<evidence type="ECO:0000256" key="1">
    <source>
        <dbReference type="ARBA" id="ARBA00010914"/>
    </source>
</evidence>
<keyword evidence="4" id="KW-0408">Iron</keyword>
<comment type="caution">
    <text evidence="8">The sequence shown here is derived from an EMBL/GenBank/DDBJ whole genome shotgun (WGS) entry which is preliminary data.</text>
</comment>
<evidence type="ECO:0000256" key="3">
    <source>
        <dbReference type="ARBA" id="ARBA00022723"/>
    </source>
</evidence>
<evidence type="ECO:0000259" key="7">
    <source>
        <dbReference type="PROSITE" id="PS51085"/>
    </source>
</evidence>
<keyword evidence="9" id="KW-1185">Reference proteome</keyword>
<name>A0A2U2DNP5_9HYPH</name>
<evidence type="ECO:0000313" key="8">
    <source>
        <dbReference type="EMBL" id="PWE54914.1"/>
    </source>
</evidence>
<accession>A0A2U2DNP5</accession>
<dbReference type="GO" id="GO:0140647">
    <property type="term" value="P:P450-containing electron transport chain"/>
    <property type="evidence" value="ECO:0007669"/>
    <property type="project" value="InterPro"/>
</dbReference>
<evidence type="ECO:0000313" key="9">
    <source>
        <dbReference type="Proteomes" id="UP000245252"/>
    </source>
</evidence>
<dbReference type="Proteomes" id="UP000245252">
    <property type="component" value="Unassembled WGS sequence"/>
</dbReference>
<feature type="domain" description="2Fe-2S ferredoxin-type" evidence="7">
    <location>
        <begin position="3"/>
        <end position="106"/>
    </location>
</feature>
<dbReference type="PROSITE" id="PS51085">
    <property type="entry name" value="2FE2S_FER_2"/>
    <property type="match status" value="1"/>
</dbReference>
<dbReference type="InterPro" id="IPR001041">
    <property type="entry name" value="2Fe-2S_ferredoxin-type"/>
</dbReference>
<dbReference type="GO" id="GO:0051537">
    <property type="term" value="F:2 iron, 2 sulfur cluster binding"/>
    <property type="evidence" value="ECO:0007669"/>
    <property type="project" value="UniProtKB-KW"/>
</dbReference>